<proteinExistence type="predicted"/>
<comment type="caution">
    <text evidence="1">The sequence shown here is derived from an EMBL/GenBank/DDBJ whole genome shotgun (WGS) entry which is preliminary data.</text>
</comment>
<evidence type="ECO:0000313" key="1">
    <source>
        <dbReference type="EMBL" id="RSL19397.1"/>
    </source>
</evidence>
<dbReference type="EMBL" id="RSDW01000001">
    <property type="protein sequence ID" value="RSL19397.1"/>
    <property type="molecule type" value="Genomic_DNA"/>
</dbReference>
<keyword evidence="2" id="KW-1185">Reference proteome</keyword>
<dbReference type="OrthoDB" id="107895at2"/>
<name>A0A3R9P0Y2_9BACT</name>
<protein>
    <recommendedName>
        <fullName evidence="3">DUF4105 domain-containing protein</fullName>
    </recommendedName>
</protein>
<organism evidence="1 2">
    <name type="scientific">Edaphobacter aggregans</name>
    <dbReference type="NCBI Taxonomy" id="570835"/>
    <lineage>
        <taxon>Bacteria</taxon>
        <taxon>Pseudomonadati</taxon>
        <taxon>Acidobacteriota</taxon>
        <taxon>Terriglobia</taxon>
        <taxon>Terriglobales</taxon>
        <taxon>Acidobacteriaceae</taxon>
        <taxon>Edaphobacter</taxon>
    </lineage>
</organism>
<evidence type="ECO:0000313" key="2">
    <source>
        <dbReference type="Proteomes" id="UP000269669"/>
    </source>
</evidence>
<evidence type="ECO:0008006" key="3">
    <source>
        <dbReference type="Google" id="ProtNLM"/>
    </source>
</evidence>
<dbReference type="AlphaFoldDB" id="A0A3R9P0Y2"/>
<reference evidence="1 2" key="1">
    <citation type="submission" date="2018-12" db="EMBL/GenBank/DDBJ databases">
        <title>Sequencing of bacterial isolates from soil warming experiment in Harvard Forest, Massachusetts, USA.</title>
        <authorList>
            <person name="Deangelis K."/>
        </authorList>
    </citation>
    <scope>NUCLEOTIDE SEQUENCE [LARGE SCALE GENOMIC DNA]</scope>
    <source>
        <strain evidence="1 2">EB153</strain>
    </source>
</reference>
<gene>
    <name evidence="1" type="ORF">EDE15_5063</name>
</gene>
<accession>A0A3R9P0Y2</accession>
<sequence>MKKNGSRNRTGFEIVRSHAAGVLLCVALLLGGVRGYGSVALLMGEPYGTLGGMSPTGHAAIYLNRVCAETPTRLRMCHRGEFGVVVSRYSGIAGYDWIAIPLIPYLYAVDNLSEAPQSVDAADVRALRDAYRREHLMTLAPDDKDQKTPGGGWVELVGASYDRTIHVFEAQTTREQDERFVELYNDKKNVSHFNFFLNNCADFSKNVLNFYFPHAVHKNYISDVGLTTPKQDARSLTKYGKKHPELELTAYVIPQVPGSLKRSTSVNGVVEALVKSKRYVVPLAILHPEFTGGLLVVYLSNGRFNPSKNAQPFKIVAADDNATRDETGDLVDGNAVAGLEMTAPKMPDTLPTQLMTSDTGLVEIAYPEALPAGSSSLIDISEIH</sequence>
<dbReference type="RefSeq" id="WP_125487622.1">
    <property type="nucleotide sequence ID" value="NZ_RSDW01000001.1"/>
</dbReference>
<dbReference type="Proteomes" id="UP000269669">
    <property type="component" value="Unassembled WGS sequence"/>
</dbReference>